<dbReference type="Proteomes" id="UP001065682">
    <property type="component" value="Unassembled WGS sequence"/>
</dbReference>
<keyword evidence="1 6" id="KW-0808">Transferase</keyword>
<evidence type="ECO:0000313" key="7">
    <source>
        <dbReference type="Proteomes" id="UP001065682"/>
    </source>
</evidence>
<protein>
    <submittedName>
        <fullName evidence="6">Bifunctional hydroxymethylpyrimidine kinase/phosphomethylpyrimidine kinase</fullName>
        <ecNumber evidence="6">2.7.1.49</ecNumber>
        <ecNumber evidence="6">2.7.4.7</ecNumber>
    </submittedName>
</protein>
<dbReference type="CDD" id="cd01169">
    <property type="entry name" value="HMPP_kinase"/>
    <property type="match status" value="1"/>
</dbReference>
<dbReference type="FunFam" id="3.40.1190.20:FF:000003">
    <property type="entry name" value="Phosphomethylpyrimidine kinase ThiD"/>
    <property type="match status" value="1"/>
</dbReference>
<dbReference type="NCBIfam" id="TIGR00097">
    <property type="entry name" value="HMP-P_kinase"/>
    <property type="match status" value="1"/>
</dbReference>
<gene>
    <name evidence="6" type="primary">thiD</name>
    <name evidence="6" type="ORF">FKB36_09215</name>
</gene>
<accession>A0A9E4ZK94</accession>
<dbReference type="GO" id="GO:0009228">
    <property type="term" value="P:thiamine biosynthetic process"/>
    <property type="evidence" value="ECO:0007669"/>
    <property type="project" value="InterPro"/>
</dbReference>
<name>A0A9E4ZK94_9EURY</name>
<keyword evidence="3 6" id="KW-0418">Kinase</keyword>
<dbReference type="GO" id="GO:0005829">
    <property type="term" value="C:cytosol"/>
    <property type="evidence" value="ECO:0007669"/>
    <property type="project" value="TreeGrafter"/>
</dbReference>
<dbReference type="Gene3D" id="3.40.1190.20">
    <property type="match status" value="1"/>
</dbReference>
<dbReference type="EC" id="2.7.1.49" evidence="6"/>
<proteinExistence type="predicted"/>
<evidence type="ECO:0000259" key="5">
    <source>
        <dbReference type="Pfam" id="PF08543"/>
    </source>
</evidence>
<dbReference type="EMBL" id="VHLL01000005">
    <property type="protein sequence ID" value="MCT8337655.1"/>
    <property type="molecule type" value="Genomic_DNA"/>
</dbReference>
<keyword evidence="2" id="KW-0547">Nucleotide-binding</keyword>
<dbReference type="PANTHER" id="PTHR20858">
    <property type="entry name" value="PHOSPHOMETHYLPYRIMIDINE KINASE"/>
    <property type="match status" value="1"/>
</dbReference>
<dbReference type="SUPFAM" id="SSF53613">
    <property type="entry name" value="Ribokinase-like"/>
    <property type="match status" value="1"/>
</dbReference>
<keyword evidence="4" id="KW-0067">ATP-binding</keyword>
<dbReference type="InterPro" id="IPR029056">
    <property type="entry name" value="Ribokinase-like"/>
</dbReference>
<evidence type="ECO:0000256" key="2">
    <source>
        <dbReference type="ARBA" id="ARBA00022741"/>
    </source>
</evidence>
<dbReference type="GO" id="GO:0008972">
    <property type="term" value="F:phosphomethylpyrimidine kinase activity"/>
    <property type="evidence" value="ECO:0007669"/>
    <property type="project" value="UniProtKB-EC"/>
</dbReference>
<organism evidence="6 7">
    <name type="scientific">Methanoculleus formosensis</name>
    <dbReference type="NCBI Taxonomy" id="2590886"/>
    <lineage>
        <taxon>Archaea</taxon>
        <taxon>Methanobacteriati</taxon>
        <taxon>Methanobacteriota</taxon>
        <taxon>Stenosarchaea group</taxon>
        <taxon>Methanomicrobia</taxon>
        <taxon>Methanomicrobiales</taxon>
        <taxon>Methanomicrobiaceae</taxon>
        <taxon>Methanoculleus</taxon>
    </lineage>
</organism>
<dbReference type="InterPro" id="IPR013749">
    <property type="entry name" value="PM/HMP-P_kinase-1"/>
</dbReference>
<dbReference type="EC" id="2.7.4.7" evidence="6"/>
<dbReference type="AlphaFoldDB" id="A0A9E4ZK94"/>
<reference evidence="6" key="1">
    <citation type="submission" date="2019-06" db="EMBL/GenBank/DDBJ databases">
        <title>Methanoculleus strain from Tamsui River, Taipei, Taiwan.</title>
        <authorList>
            <person name="You Y.-T."/>
            <person name="Chen S.-C."/>
            <person name="Lai S.-J."/>
            <person name="Lee Y.-C."/>
            <person name="Lai M.-C."/>
        </authorList>
    </citation>
    <scope>NUCLEOTIDE SEQUENCE</scope>
    <source>
        <strain evidence="6">Afa-1</strain>
    </source>
</reference>
<evidence type="ECO:0000313" key="6">
    <source>
        <dbReference type="EMBL" id="MCT8337655.1"/>
    </source>
</evidence>
<sequence length="261" mass="26823">MIAACSIAGSDSGGGAGIQADLKTFTALGVYGLTVITAVTAQNAREVRGTWVLPPDAVRAQMETVADGFSIGAWKTGMLANAENVRVVATALPEDAALVIDPVMVSTSGHRLLAEDAVRDLAELLVPRSAVVTPNIPEAEVLGRMRVSTVEEMAEAGQRILDLGARAVVVKGGHLAGGATVDVLVDRDGEIRLSGERYPYSVHGSGCCFSAALAASLARGMSVEEGFRAARAFIDTAIREAAGGAGTIRIVNPGGTVFHGI</sequence>
<dbReference type="InterPro" id="IPR004399">
    <property type="entry name" value="HMP/HMP-P_kinase_dom"/>
</dbReference>
<dbReference type="GO" id="GO:0005524">
    <property type="term" value="F:ATP binding"/>
    <property type="evidence" value="ECO:0007669"/>
    <property type="project" value="UniProtKB-KW"/>
</dbReference>
<evidence type="ECO:0000256" key="1">
    <source>
        <dbReference type="ARBA" id="ARBA00022679"/>
    </source>
</evidence>
<evidence type="ECO:0000256" key="3">
    <source>
        <dbReference type="ARBA" id="ARBA00022777"/>
    </source>
</evidence>
<keyword evidence="7" id="KW-1185">Reference proteome</keyword>
<comment type="caution">
    <text evidence="6">The sequence shown here is derived from an EMBL/GenBank/DDBJ whole genome shotgun (WGS) entry which is preliminary data.</text>
</comment>
<dbReference type="GO" id="GO:0008902">
    <property type="term" value="F:hydroxymethylpyrimidine kinase activity"/>
    <property type="evidence" value="ECO:0007669"/>
    <property type="project" value="UniProtKB-EC"/>
</dbReference>
<feature type="domain" description="Pyridoxamine kinase/Phosphomethylpyrimidine kinase" evidence="5">
    <location>
        <begin position="11"/>
        <end position="241"/>
    </location>
</feature>
<evidence type="ECO:0000256" key="4">
    <source>
        <dbReference type="ARBA" id="ARBA00022840"/>
    </source>
</evidence>
<dbReference type="Pfam" id="PF08543">
    <property type="entry name" value="Phos_pyr_kin"/>
    <property type="match status" value="1"/>
</dbReference>
<dbReference type="PANTHER" id="PTHR20858:SF17">
    <property type="entry name" value="HYDROXYMETHYLPYRIMIDINE_PHOSPHOMETHYLPYRIMIDINE KINASE THI20-RELATED"/>
    <property type="match status" value="1"/>
</dbReference>